<feature type="compositionally biased region" description="Gly residues" evidence="1">
    <location>
        <begin position="191"/>
        <end position="203"/>
    </location>
</feature>
<proteinExistence type="predicted"/>
<feature type="compositionally biased region" description="Polar residues" evidence="1">
    <location>
        <begin position="1032"/>
        <end position="1047"/>
    </location>
</feature>
<evidence type="ECO:0000313" key="3">
    <source>
        <dbReference type="Proteomes" id="UP000246121"/>
    </source>
</evidence>
<name>A0A2V2V439_TRYCR</name>
<dbReference type="VEuPathDB" id="TriTrypDB:C3747_141g24"/>
<dbReference type="VEuPathDB" id="TriTrypDB:TCSYLVIO_002917"/>
<dbReference type="EMBL" id="PRFA01000044">
    <property type="protein sequence ID" value="PWU91315.1"/>
    <property type="molecule type" value="Genomic_DNA"/>
</dbReference>
<dbReference type="VEuPathDB" id="TriTrypDB:TCDM_04875"/>
<feature type="region of interest" description="Disordered" evidence="1">
    <location>
        <begin position="191"/>
        <end position="213"/>
    </location>
</feature>
<dbReference type="VEuPathDB" id="TriTrypDB:TcCL_NonESM04820"/>
<accession>A0A2V2V439</accession>
<reference evidence="2 3" key="1">
    <citation type="journal article" date="2018" name="Microb. Genom.">
        <title>Expanding an expanded genome: long-read sequencing of Trypanosoma cruzi.</title>
        <authorList>
            <person name="Berna L."/>
            <person name="Rodriguez M."/>
            <person name="Chiribao M.L."/>
            <person name="Parodi-Talice A."/>
            <person name="Pita S."/>
            <person name="Rijo G."/>
            <person name="Alvarez-Valin F."/>
            <person name="Robello C."/>
        </authorList>
    </citation>
    <scope>NUCLEOTIDE SEQUENCE [LARGE SCALE GENOMIC DNA]</scope>
    <source>
        <strain evidence="2 3">Dm28c</strain>
    </source>
</reference>
<feature type="compositionally biased region" description="Polar residues" evidence="1">
    <location>
        <begin position="1054"/>
        <end position="1064"/>
    </location>
</feature>
<dbReference type="PANTHER" id="PTHR35614:SF7">
    <property type="match status" value="1"/>
</dbReference>
<protein>
    <submittedName>
        <fullName evidence="2">Uncharacterized protein</fullName>
    </submittedName>
</protein>
<dbReference type="VEuPathDB" id="TriTrypDB:TcBrA4_0033340"/>
<feature type="region of interest" description="Disordered" evidence="1">
    <location>
        <begin position="447"/>
        <end position="467"/>
    </location>
</feature>
<gene>
    <name evidence="2" type="ORF">C4B63_44g117</name>
</gene>
<dbReference type="Proteomes" id="UP000246121">
    <property type="component" value="Unassembled WGS sequence"/>
</dbReference>
<dbReference type="VEuPathDB" id="TriTrypDB:TcCLB.511389.10"/>
<dbReference type="VEuPathDB" id="TriTrypDB:TcYC6_0106460"/>
<dbReference type="VEuPathDB" id="TriTrypDB:TcG_01461"/>
<dbReference type="PANTHER" id="PTHR35614">
    <property type="match status" value="1"/>
</dbReference>
<feature type="region of interest" description="Disordered" evidence="1">
    <location>
        <begin position="31"/>
        <end position="52"/>
    </location>
</feature>
<evidence type="ECO:0000313" key="2">
    <source>
        <dbReference type="EMBL" id="PWU91315.1"/>
    </source>
</evidence>
<dbReference type="VEuPathDB" id="TriTrypDB:ECC02_013648"/>
<sequence>MGMTPLRRLLHKEGDAPLWFISAPAELQPHDMACGNGTPTSGAGGGTDSPTSCMSPPVHCQLRLVPLIKRYFPSSRSVLFQQLVEARKRQHPRYHFHCTQHLPPTAYLDPTVHYFDLELGGREVRESEGAEGYSEAIPALSAPFLSPDTLYSLLVEGTEVNLFDSEDALKAVIQAELEGGGKGAWKDRVGEGIGEGENGGGHNGKSNMGHTKQQRVRPVPCAILLLRYHDVVPDISEKNNTAFGLAAAVETVSVSPQKGDATASVMVEEDGRSWLMWETGGVSLSARVGGFYGCWTVDELFGHMQDAEAVRSKLPNVQSSIPHSLMGPFGLSGDSLVVTGFVERDVGEREQPHAWMAACRAFASSMMDISSHFMGKYGTQQPCGGDMEHHLPSYPLSLLRHLDLAFIPQLSNIPQLQLCRQIHLFMDTLEELAPAVPTLAKLHVLQRQRNKRPTNGETRGSMPPTSTTCGSAFPVKNALTGTAYGNCGGSSIMVVRNATNGLGPVADPQIAARISHLSPLKRLQEKGLCSYFLDGAVVLRISNAKVVEALQKLWCVPLSDTTEALMMALTSRVPPPLVFRGELRPPNPSDSWNVELHGVVPRNGFELSGGCLLPCGFAQAHDVFSVGREFDGAPFRCLVSSAAKNALVGSGMHSKVQGAVGGKLPANCNSAATLRVPNKSVSFGDLIRFDPVEGCWYIDFSLRAEDVALSWMRRLTGKAREAKDVDARWLLYPNPANQDPMEHGSRVGEIMPGAGSAFVRLGRLRPWHIKHDGYSYFHCVAVRNGGVGGVAAEADGEAAVISSTKKVPGKKKSGESLSVPLPKDNAACQKTTHSEMVGESREAAPQSVAWRQSASSHQLSTTNSRPTFRLPIFNYGAPGRAGGPASYEANGGGCGSAAVEARDDSSPAISKIVDAWGAVGVGQIPSTCSSNINASFGPLGGHNNSSKNRAGVVWEQTGHIHCADRHGLDQENSMAHLGMSMHGNNNGIVAASKLGALRRPPTKWTPQSPLRLPFTPATGNSSVFVLSSKSPTVVSRGSPASQTSSLVVQGGPAPSSTAKVPVPNNTCAPNDDNHVLVGSMDSFSPCSFDGGLRNGNCSNFLLTPPSVGSLPHVDFIHLNHGVARTARPSDDRKNHMERAHHEMEAAVLLPECGHDDVQGSDPFLYEMQGSVSLESSPSISSMQVSSVRIYKEDRHCYHWNPYGTS</sequence>
<evidence type="ECO:0000256" key="1">
    <source>
        <dbReference type="SAM" id="MobiDB-lite"/>
    </source>
</evidence>
<feature type="compositionally biased region" description="Polar residues" evidence="1">
    <location>
        <begin position="453"/>
        <end position="467"/>
    </location>
</feature>
<comment type="caution">
    <text evidence="2">The sequence shown here is derived from an EMBL/GenBank/DDBJ whole genome shotgun (WGS) entry which is preliminary data.</text>
</comment>
<dbReference type="AlphaFoldDB" id="A0A2V2V439"/>
<dbReference type="VEuPathDB" id="TriTrypDB:C4B63_44g117"/>
<dbReference type="VEuPathDB" id="TriTrypDB:BCY84_21687"/>
<organism evidence="2 3">
    <name type="scientific">Trypanosoma cruzi</name>
    <dbReference type="NCBI Taxonomy" id="5693"/>
    <lineage>
        <taxon>Eukaryota</taxon>
        <taxon>Discoba</taxon>
        <taxon>Euglenozoa</taxon>
        <taxon>Kinetoplastea</taxon>
        <taxon>Metakinetoplastina</taxon>
        <taxon>Trypanosomatida</taxon>
        <taxon>Trypanosomatidae</taxon>
        <taxon>Trypanosoma</taxon>
        <taxon>Schizotrypanum</taxon>
    </lineage>
</organism>
<dbReference type="VEuPathDB" id="TriTrypDB:Tc_MARK_1628"/>
<feature type="region of interest" description="Disordered" evidence="1">
    <location>
        <begin position="1032"/>
        <end position="1064"/>
    </location>
</feature>